<reference evidence="6 7" key="1">
    <citation type="submission" date="2018-10" db="EMBL/GenBank/DDBJ databases">
        <title>Ulvibacterium marinum gen. nov., sp. nov., a novel marine bacterium of the family Flavobacteriaceae, isolated from a culture of the green alga Ulva prolifera.</title>
        <authorList>
            <person name="Zhang Z."/>
        </authorList>
    </citation>
    <scope>NUCLEOTIDE SEQUENCE [LARGE SCALE GENOMIC DNA]</scope>
    <source>
        <strain evidence="6 7">CCMM003</strain>
    </source>
</reference>
<dbReference type="Gene3D" id="2.60.120.260">
    <property type="entry name" value="Galactose-binding domain-like"/>
    <property type="match status" value="1"/>
</dbReference>
<dbReference type="PANTHER" id="PTHR30329:SF21">
    <property type="entry name" value="LIPOPROTEIN YIAD-RELATED"/>
    <property type="match status" value="1"/>
</dbReference>
<evidence type="ECO:0000313" key="6">
    <source>
        <dbReference type="EMBL" id="RKN79866.1"/>
    </source>
</evidence>
<proteinExistence type="predicted"/>
<dbReference type="InterPro" id="IPR036737">
    <property type="entry name" value="OmpA-like_sf"/>
</dbReference>
<gene>
    <name evidence="6" type="ORF">D7Z94_16490</name>
</gene>
<dbReference type="Pfam" id="PF00691">
    <property type="entry name" value="OmpA"/>
    <property type="match status" value="1"/>
</dbReference>
<evidence type="ECO:0000256" key="4">
    <source>
        <dbReference type="PROSITE-ProRule" id="PRU00473"/>
    </source>
</evidence>
<organism evidence="6 7">
    <name type="scientific">Ulvibacterium marinum</name>
    <dbReference type="NCBI Taxonomy" id="2419782"/>
    <lineage>
        <taxon>Bacteria</taxon>
        <taxon>Pseudomonadati</taxon>
        <taxon>Bacteroidota</taxon>
        <taxon>Flavobacteriia</taxon>
        <taxon>Flavobacteriales</taxon>
        <taxon>Flavobacteriaceae</taxon>
        <taxon>Ulvibacterium</taxon>
    </lineage>
</organism>
<sequence>MFSQNLVKNPSFETYNNCPKRLGNFNDDVSSWSTPSKGSTDYFNGCSSAMGTPKNFNGDQPADFGKGYAGLYVYAPEDYREYLQGELSRTLEPGRKYHISFYVSLAEQSDFAVKEFSVVFSKNKLEFTTKKELSKGVLYKNKENKYRTLEIGYADFYSDTQDWVLVHTDFVAKGWERFMTIGNFKKNAQTRLFKTKRSAKKGAYYYIDMVKVESTKKIDTEEHFVGNDVNDKIEGIELGQLHVFENVLFEFDRFQLLDREKVELRKIFQYLENDTALKIHIHGHTDTIGSITYNQNLSNERAKSVADYLIHLGLPQKRILWNGHGGTKPVADNATEAGRKQNRRVEFVISRQE</sequence>
<dbReference type="PROSITE" id="PS51123">
    <property type="entry name" value="OMPA_2"/>
    <property type="match status" value="1"/>
</dbReference>
<dbReference type="InterPro" id="IPR006665">
    <property type="entry name" value="OmpA-like"/>
</dbReference>
<dbReference type="PANTHER" id="PTHR30329">
    <property type="entry name" value="STATOR ELEMENT OF FLAGELLAR MOTOR COMPLEX"/>
    <property type="match status" value="1"/>
</dbReference>
<keyword evidence="7" id="KW-1185">Reference proteome</keyword>
<dbReference type="AlphaFoldDB" id="A0A3B0CAK5"/>
<comment type="caution">
    <text evidence="6">The sequence shown here is derived from an EMBL/GenBank/DDBJ whole genome shotgun (WGS) entry which is preliminary data.</text>
</comment>
<dbReference type="GO" id="GO:0009279">
    <property type="term" value="C:cell outer membrane"/>
    <property type="evidence" value="ECO:0007669"/>
    <property type="project" value="UniProtKB-SubCell"/>
</dbReference>
<dbReference type="SUPFAM" id="SSF103088">
    <property type="entry name" value="OmpA-like"/>
    <property type="match status" value="1"/>
</dbReference>
<name>A0A3B0CAK5_9FLAO</name>
<dbReference type="RefSeq" id="WP_120712674.1">
    <property type="nucleotide sequence ID" value="NZ_RBCJ01000003.1"/>
</dbReference>
<protein>
    <submittedName>
        <fullName evidence="6">OmpA family protein</fullName>
    </submittedName>
</protein>
<accession>A0A3B0CAK5</accession>
<comment type="subcellular location">
    <subcellularLocation>
        <location evidence="1">Cell outer membrane</location>
    </subcellularLocation>
</comment>
<keyword evidence="2 4" id="KW-0472">Membrane</keyword>
<dbReference type="InterPro" id="IPR050330">
    <property type="entry name" value="Bact_OuterMem_StrucFunc"/>
</dbReference>
<dbReference type="Proteomes" id="UP000276603">
    <property type="component" value="Unassembled WGS sequence"/>
</dbReference>
<dbReference type="OrthoDB" id="9782229at2"/>
<evidence type="ECO:0000313" key="7">
    <source>
        <dbReference type="Proteomes" id="UP000276603"/>
    </source>
</evidence>
<dbReference type="EMBL" id="RBCJ01000003">
    <property type="protein sequence ID" value="RKN79866.1"/>
    <property type="molecule type" value="Genomic_DNA"/>
</dbReference>
<feature type="domain" description="OmpA-like" evidence="5">
    <location>
        <begin position="236"/>
        <end position="353"/>
    </location>
</feature>
<dbReference type="CDD" id="cd07185">
    <property type="entry name" value="OmpA_C-like"/>
    <property type="match status" value="1"/>
</dbReference>
<evidence type="ECO:0000256" key="2">
    <source>
        <dbReference type="ARBA" id="ARBA00023136"/>
    </source>
</evidence>
<evidence type="ECO:0000256" key="1">
    <source>
        <dbReference type="ARBA" id="ARBA00004442"/>
    </source>
</evidence>
<evidence type="ECO:0000259" key="5">
    <source>
        <dbReference type="PROSITE" id="PS51123"/>
    </source>
</evidence>
<dbReference type="PRINTS" id="PR01023">
    <property type="entry name" value="NAFLGMOTY"/>
</dbReference>
<dbReference type="InterPro" id="IPR006664">
    <property type="entry name" value="OMP_bac"/>
</dbReference>
<keyword evidence="3" id="KW-0998">Cell outer membrane</keyword>
<dbReference type="Gene3D" id="3.30.1330.60">
    <property type="entry name" value="OmpA-like domain"/>
    <property type="match status" value="1"/>
</dbReference>
<dbReference type="PRINTS" id="PR01021">
    <property type="entry name" value="OMPADOMAIN"/>
</dbReference>
<evidence type="ECO:0000256" key="3">
    <source>
        <dbReference type="ARBA" id="ARBA00023237"/>
    </source>
</evidence>